<name>A0A0F8VNB6_9ZZZZ</name>
<organism evidence="2">
    <name type="scientific">marine sediment metagenome</name>
    <dbReference type="NCBI Taxonomy" id="412755"/>
    <lineage>
        <taxon>unclassified sequences</taxon>
        <taxon>metagenomes</taxon>
        <taxon>ecological metagenomes</taxon>
    </lineage>
</organism>
<dbReference type="EMBL" id="LAZR01070057">
    <property type="protein sequence ID" value="KKK45822.1"/>
    <property type="molecule type" value="Genomic_DNA"/>
</dbReference>
<protein>
    <submittedName>
        <fullName evidence="2">Uncharacterized protein</fullName>
    </submittedName>
</protein>
<reference evidence="2" key="1">
    <citation type="journal article" date="2015" name="Nature">
        <title>Complex archaea that bridge the gap between prokaryotes and eukaryotes.</title>
        <authorList>
            <person name="Spang A."/>
            <person name="Saw J.H."/>
            <person name="Jorgensen S.L."/>
            <person name="Zaremba-Niedzwiedzka K."/>
            <person name="Martijn J."/>
            <person name="Lind A.E."/>
            <person name="van Eijk R."/>
            <person name="Schleper C."/>
            <person name="Guy L."/>
            <person name="Ettema T.J."/>
        </authorList>
    </citation>
    <scope>NUCLEOTIDE SEQUENCE</scope>
</reference>
<feature type="compositionally biased region" description="Basic and acidic residues" evidence="1">
    <location>
        <begin position="179"/>
        <end position="188"/>
    </location>
</feature>
<comment type="caution">
    <text evidence="2">The sequence shown here is derived from an EMBL/GenBank/DDBJ whole genome shotgun (WGS) entry which is preliminary data.</text>
</comment>
<proteinExistence type="predicted"/>
<feature type="non-terminal residue" evidence="2">
    <location>
        <position position="1"/>
    </location>
</feature>
<dbReference type="AlphaFoldDB" id="A0A0F8VNB6"/>
<accession>A0A0F8VNB6</accession>
<feature type="compositionally biased region" description="Basic and acidic residues" evidence="1">
    <location>
        <begin position="154"/>
        <end position="169"/>
    </location>
</feature>
<feature type="region of interest" description="Disordered" evidence="1">
    <location>
        <begin position="148"/>
        <end position="188"/>
    </location>
</feature>
<evidence type="ECO:0000256" key="1">
    <source>
        <dbReference type="SAM" id="MobiDB-lite"/>
    </source>
</evidence>
<sequence length="248" mass="27673">GCGDKKTLLKPGAEKLLSTFKIANDPEVEDLSGEDEIRYRVKCRLTSMETGRFLGTGIGECSSEEEKYKWKKAVCNEEWEETDPSRRREKWFKGYGNNKPYQVKQIRTNPADVANTVLKMGKKRSLIDGTLTVTAASDIFAQDLEDVEIPDSGEEAKPNLEESVQEVKKAPAKGAAPTEKSDNPIEPKDIKRIYAKLHGLEISDDMEQHVVASEICGFTTTLESMNFLSVGQGDKVISELIKREKAVK</sequence>
<evidence type="ECO:0000313" key="2">
    <source>
        <dbReference type="EMBL" id="KKK45822.1"/>
    </source>
</evidence>
<gene>
    <name evidence="2" type="ORF">LCGC14_3164830</name>
</gene>